<dbReference type="Gene3D" id="3.30.200.20">
    <property type="entry name" value="Phosphorylase Kinase, domain 1"/>
    <property type="match status" value="1"/>
</dbReference>
<organism evidence="9 10">
    <name type="scientific">Orchesella dallaii</name>
    <dbReference type="NCBI Taxonomy" id="48710"/>
    <lineage>
        <taxon>Eukaryota</taxon>
        <taxon>Metazoa</taxon>
        <taxon>Ecdysozoa</taxon>
        <taxon>Arthropoda</taxon>
        <taxon>Hexapoda</taxon>
        <taxon>Collembola</taxon>
        <taxon>Entomobryomorpha</taxon>
        <taxon>Entomobryoidea</taxon>
        <taxon>Orchesellidae</taxon>
        <taxon>Orchesellinae</taxon>
        <taxon>Orchesella</taxon>
    </lineage>
</organism>
<dbReference type="SUPFAM" id="SSF56112">
    <property type="entry name" value="Protein kinase-like (PK-like)"/>
    <property type="match status" value="1"/>
</dbReference>
<keyword evidence="10" id="KW-1185">Reference proteome</keyword>
<dbReference type="PANTHER" id="PTHR24355:SF30">
    <property type="entry name" value="SERINE_THREONINE-PROTEIN KINASE 32B ISOFORM X1"/>
    <property type="match status" value="1"/>
</dbReference>
<dbReference type="InterPro" id="IPR017441">
    <property type="entry name" value="Protein_kinase_ATP_BS"/>
</dbReference>
<dbReference type="InterPro" id="IPR011009">
    <property type="entry name" value="Kinase-like_dom_sf"/>
</dbReference>
<keyword evidence="4" id="KW-0418">Kinase</keyword>
<dbReference type="EMBL" id="CAXLJM020000013">
    <property type="protein sequence ID" value="CAL8078353.1"/>
    <property type="molecule type" value="Genomic_DNA"/>
</dbReference>
<evidence type="ECO:0000256" key="5">
    <source>
        <dbReference type="ARBA" id="ARBA00022840"/>
    </source>
</evidence>
<dbReference type="Proteomes" id="UP001642540">
    <property type="component" value="Unassembled WGS sequence"/>
</dbReference>
<dbReference type="PROSITE" id="PS00107">
    <property type="entry name" value="PROTEIN_KINASE_ATP"/>
    <property type="match status" value="1"/>
</dbReference>
<evidence type="ECO:0000256" key="4">
    <source>
        <dbReference type="ARBA" id="ARBA00022777"/>
    </source>
</evidence>
<dbReference type="PROSITE" id="PS50011">
    <property type="entry name" value="PROTEIN_KINASE_DOM"/>
    <property type="match status" value="1"/>
</dbReference>
<dbReference type="Gene3D" id="1.10.510.10">
    <property type="entry name" value="Transferase(Phosphotransferase) domain 1"/>
    <property type="match status" value="1"/>
</dbReference>
<dbReference type="InterPro" id="IPR008271">
    <property type="entry name" value="Ser/Thr_kinase_AS"/>
</dbReference>
<evidence type="ECO:0000259" key="8">
    <source>
        <dbReference type="PROSITE" id="PS50011"/>
    </source>
</evidence>
<dbReference type="SMART" id="SM00220">
    <property type="entry name" value="S_TKc"/>
    <property type="match status" value="1"/>
</dbReference>
<feature type="compositionally biased region" description="Low complexity" evidence="7">
    <location>
        <begin position="419"/>
        <end position="444"/>
    </location>
</feature>
<dbReference type="PROSITE" id="PS00108">
    <property type="entry name" value="PROTEIN_KINASE_ST"/>
    <property type="match status" value="1"/>
</dbReference>
<feature type="binding site" evidence="6">
    <location>
        <position position="53"/>
    </location>
    <ligand>
        <name>ATP</name>
        <dbReference type="ChEBI" id="CHEBI:30616"/>
    </ligand>
</feature>
<sequence>MGVNQSAKRKHHIKDDEEVNFDHFQILRAIGKGSFGKVCIVQKKDTGQMYAMKYMSKSVCFERDALRNVLREIEILTQLDHPFLVNLWFSFHDEEDMFLVQDLLLGGDLRYHLMQNVMFPPEAVRIYVAEMGLALDYLQQKHIIHRDIKPDNILLDEEGHAHLTDFNVATKLEDGKRYACALSGTKPYMAPEIFCCYAEEIPGYCYSVDWWSLGVVAYELCSGRRPYEIHSHTPNKDVRQLLKAAPEWPPAWPAEFTMLVQQLLQLDALQRITTLESLKTQPYMMEMNFEDIMEKKIAPVFVPPRGHLNCDPTFELEEMIVESRPLHKKKKRLAKQRSLRELQTTPLGEQEPTPLDPLAEEFTTFNRQRELERMERERKESEWEQELLRAMEASSTFSSNTARKEFRLSDSQLPAECQSPGSGLDSPSSSSSLAHASTSVASTSMQKINQKASGTDVGTSGNSEDEKPSSSSSVDGKKQAWAKRRSLTMPEDAKLWKKSLKN</sequence>
<feature type="compositionally biased region" description="Polar residues" evidence="7">
    <location>
        <begin position="445"/>
        <end position="462"/>
    </location>
</feature>
<keyword evidence="3 6" id="KW-0547">Nucleotide-binding</keyword>
<feature type="region of interest" description="Disordered" evidence="7">
    <location>
        <begin position="392"/>
        <end position="502"/>
    </location>
</feature>
<evidence type="ECO:0000256" key="6">
    <source>
        <dbReference type="PROSITE-ProRule" id="PRU10141"/>
    </source>
</evidence>
<feature type="domain" description="Protein kinase" evidence="8">
    <location>
        <begin position="24"/>
        <end position="284"/>
    </location>
</feature>
<protein>
    <recommendedName>
        <fullName evidence="8">Protein kinase domain-containing protein</fullName>
    </recommendedName>
</protein>
<keyword evidence="1" id="KW-0723">Serine/threonine-protein kinase</keyword>
<evidence type="ECO:0000256" key="3">
    <source>
        <dbReference type="ARBA" id="ARBA00022741"/>
    </source>
</evidence>
<proteinExistence type="predicted"/>
<accession>A0ABP1PV06</accession>
<name>A0ABP1PV06_9HEXA</name>
<evidence type="ECO:0000313" key="9">
    <source>
        <dbReference type="EMBL" id="CAL8078353.1"/>
    </source>
</evidence>
<evidence type="ECO:0000256" key="1">
    <source>
        <dbReference type="ARBA" id="ARBA00022527"/>
    </source>
</evidence>
<evidence type="ECO:0000313" key="10">
    <source>
        <dbReference type="Proteomes" id="UP001642540"/>
    </source>
</evidence>
<comment type="caution">
    <text evidence="9">The sequence shown here is derived from an EMBL/GenBank/DDBJ whole genome shotgun (WGS) entry which is preliminary data.</text>
</comment>
<evidence type="ECO:0000256" key="2">
    <source>
        <dbReference type="ARBA" id="ARBA00022679"/>
    </source>
</evidence>
<dbReference type="Pfam" id="PF00069">
    <property type="entry name" value="Pkinase"/>
    <property type="match status" value="1"/>
</dbReference>
<feature type="region of interest" description="Disordered" evidence="7">
    <location>
        <begin position="331"/>
        <end position="356"/>
    </location>
</feature>
<dbReference type="InterPro" id="IPR000719">
    <property type="entry name" value="Prot_kinase_dom"/>
</dbReference>
<dbReference type="PANTHER" id="PTHR24355">
    <property type="entry name" value="G PROTEIN-COUPLED RECEPTOR KINASE/RIBOSOMAL PROTEIN S6 KINASE"/>
    <property type="match status" value="1"/>
</dbReference>
<evidence type="ECO:0000256" key="7">
    <source>
        <dbReference type="SAM" id="MobiDB-lite"/>
    </source>
</evidence>
<keyword evidence="5 6" id="KW-0067">ATP-binding</keyword>
<keyword evidence="2" id="KW-0808">Transferase</keyword>
<reference evidence="9 10" key="1">
    <citation type="submission" date="2024-08" db="EMBL/GenBank/DDBJ databases">
        <authorList>
            <person name="Cucini C."/>
            <person name="Frati F."/>
        </authorList>
    </citation>
    <scope>NUCLEOTIDE SEQUENCE [LARGE SCALE GENOMIC DNA]</scope>
</reference>
<dbReference type="CDD" id="cd05578">
    <property type="entry name" value="STKc_Yank1"/>
    <property type="match status" value="1"/>
</dbReference>
<gene>
    <name evidence="9" type="ORF">ODALV1_LOCUS4072</name>
</gene>